<dbReference type="AlphaFoldDB" id="J3ML62"/>
<dbReference type="Proteomes" id="UP000006038">
    <property type="component" value="Chromosome 7"/>
</dbReference>
<feature type="region of interest" description="Disordered" evidence="1">
    <location>
        <begin position="1"/>
        <end position="48"/>
    </location>
</feature>
<name>J3ML62_ORYBR</name>
<protein>
    <submittedName>
        <fullName evidence="2">Uncharacterized protein</fullName>
    </submittedName>
</protein>
<dbReference type="Gramene" id="OB07G21440.1">
    <property type="protein sequence ID" value="OB07G21440.1"/>
    <property type="gene ID" value="OB07G21440"/>
</dbReference>
<evidence type="ECO:0000313" key="2">
    <source>
        <dbReference type="EnsemblPlants" id="OB07G21440.1"/>
    </source>
</evidence>
<evidence type="ECO:0000313" key="3">
    <source>
        <dbReference type="Proteomes" id="UP000006038"/>
    </source>
</evidence>
<organism evidence="2">
    <name type="scientific">Oryza brachyantha</name>
    <name type="common">malo sina</name>
    <dbReference type="NCBI Taxonomy" id="4533"/>
    <lineage>
        <taxon>Eukaryota</taxon>
        <taxon>Viridiplantae</taxon>
        <taxon>Streptophyta</taxon>
        <taxon>Embryophyta</taxon>
        <taxon>Tracheophyta</taxon>
        <taxon>Spermatophyta</taxon>
        <taxon>Magnoliopsida</taxon>
        <taxon>Liliopsida</taxon>
        <taxon>Poales</taxon>
        <taxon>Poaceae</taxon>
        <taxon>BOP clade</taxon>
        <taxon>Oryzoideae</taxon>
        <taxon>Oryzeae</taxon>
        <taxon>Oryzinae</taxon>
        <taxon>Oryza</taxon>
    </lineage>
</organism>
<dbReference type="HOGENOM" id="CLU_2256976_0_0_1"/>
<dbReference type="EnsemblPlants" id="OB07G21440.1">
    <property type="protein sequence ID" value="OB07G21440.1"/>
    <property type="gene ID" value="OB07G21440"/>
</dbReference>
<evidence type="ECO:0000256" key="1">
    <source>
        <dbReference type="SAM" id="MobiDB-lite"/>
    </source>
</evidence>
<reference evidence="2" key="2">
    <citation type="submission" date="2013-04" db="UniProtKB">
        <authorList>
            <consortium name="EnsemblPlants"/>
        </authorList>
    </citation>
    <scope>IDENTIFICATION</scope>
</reference>
<reference evidence="2" key="1">
    <citation type="journal article" date="2013" name="Nat. Commun.">
        <title>Whole-genome sequencing of Oryza brachyantha reveals mechanisms underlying Oryza genome evolution.</title>
        <authorList>
            <person name="Chen J."/>
            <person name="Huang Q."/>
            <person name="Gao D."/>
            <person name="Wang J."/>
            <person name="Lang Y."/>
            <person name="Liu T."/>
            <person name="Li B."/>
            <person name="Bai Z."/>
            <person name="Luis Goicoechea J."/>
            <person name="Liang C."/>
            <person name="Chen C."/>
            <person name="Zhang W."/>
            <person name="Sun S."/>
            <person name="Liao Y."/>
            <person name="Zhang X."/>
            <person name="Yang L."/>
            <person name="Song C."/>
            <person name="Wang M."/>
            <person name="Shi J."/>
            <person name="Liu G."/>
            <person name="Liu J."/>
            <person name="Zhou H."/>
            <person name="Zhou W."/>
            <person name="Yu Q."/>
            <person name="An N."/>
            <person name="Chen Y."/>
            <person name="Cai Q."/>
            <person name="Wang B."/>
            <person name="Liu B."/>
            <person name="Min J."/>
            <person name="Huang Y."/>
            <person name="Wu H."/>
            <person name="Li Z."/>
            <person name="Zhang Y."/>
            <person name="Yin Y."/>
            <person name="Song W."/>
            <person name="Jiang J."/>
            <person name="Jackson S.A."/>
            <person name="Wing R.A."/>
            <person name="Wang J."/>
            <person name="Chen M."/>
        </authorList>
    </citation>
    <scope>NUCLEOTIDE SEQUENCE [LARGE SCALE GENOMIC DNA]</scope>
    <source>
        <strain evidence="2">cv. IRGC 101232</strain>
    </source>
</reference>
<proteinExistence type="predicted"/>
<accession>J3ML62</accession>
<sequence>AGRRRPEVPGAGLRRGPQRGREVPPEAQGVRGALQGGDRARRRPQPALLPAMQPVPCALGVRRLHAQLPAAPAARLNELGSPDSRSNGLVITRNGLNLRRIRNG</sequence>
<keyword evidence="3" id="KW-1185">Reference proteome</keyword>